<protein>
    <submittedName>
        <fullName evidence="1">Uncharacterized protein</fullName>
    </submittedName>
</protein>
<accession>A0A2M7GBR5</accession>
<sequence>MDQQSQDFHRFQFIEVSHEPEPHTPAKRSHESFVAEIPVEQILSYLDLVAMRPTAASLKSVARKLQEKYRFIPIATQPVHLALRWPGHFDPQYHLNWEVASATHTLYIALCPQPRAGHVLRLIHNATGFAIYALPTAEKTFERFMAEQYQKLLG</sequence>
<dbReference type="Proteomes" id="UP000231019">
    <property type="component" value="Unassembled WGS sequence"/>
</dbReference>
<proteinExistence type="predicted"/>
<organism evidence="1 2">
    <name type="scientific">bacterium (Candidatus Blackallbacteria) CG17_big_fil_post_rev_8_21_14_2_50_48_46</name>
    <dbReference type="NCBI Taxonomy" id="2014261"/>
    <lineage>
        <taxon>Bacteria</taxon>
        <taxon>Candidatus Blackallbacteria</taxon>
    </lineage>
</organism>
<dbReference type="AlphaFoldDB" id="A0A2M7GBR5"/>
<gene>
    <name evidence="1" type="ORF">COW36_00020</name>
</gene>
<evidence type="ECO:0000313" key="2">
    <source>
        <dbReference type="Proteomes" id="UP000231019"/>
    </source>
</evidence>
<comment type="caution">
    <text evidence="1">The sequence shown here is derived from an EMBL/GenBank/DDBJ whole genome shotgun (WGS) entry which is preliminary data.</text>
</comment>
<name>A0A2M7GBR5_9BACT</name>
<dbReference type="EMBL" id="PFFQ01000001">
    <property type="protein sequence ID" value="PIW19654.1"/>
    <property type="molecule type" value="Genomic_DNA"/>
</dbReference>
<evidence type="ECO:0000313" key="1">
    <source>
        <dbReference type="EMBL" id="PIW19654.1"/>
    </source>
</evidence>
<reference evidence="1 2" key="1">
    <citation type="submission" date="2017-09" db="EMBL/GenBank/DDBJ databases">
        <title>Depth-based differentiation of microbial function through sediment-hosted aquifers and enrichment of novel symbionts in the deep terrestrial subsurface.</title>
        <authorList>
            <person name="Probst A.J."/>
            <person name="Ladd B."/>
            <person name="Jarett J.K."/>
            <person name="Geller-Mcgrath D.E."/>
            <person name="Sieber C.M."/>
            <person name="Emerson J.B."/>
            <person name="Anantharaman K."/>
            <person name="Thomas B.C."/>
            <person name="Malmstrom R."/>
            <person name="Stieglmeier M."/>
            <person name="Klingl A."/>
            <person name="Woyke T."/>
            <person name="Ryan C.M."/>
            <person name="Banfield J.F."/>
        </authorList>
    </citation>
    <scope>NUCLEOTIDE SEQUENCE [LARGE SCALE GENOMIC DNA]</scope>
    <source>
        <strain evidence="1">CG17_big_fil_post_rev_8_21_14_2_50_48_46</strain>
    </source>
</reference>